<dbReference type="InterPro" id="IPR036388">
    <property type="entry name" value="WH-like_DNA-bd_sf"/>
</dbReference>
<name>A0A094PPW1_9ZZZZ</name>
<accession>A0A094PPW1</accession>
<dbReference type="InterPro" id="IPR011008">
    <property type="entry name" value="Dimeric_a/b-barrel"/>
</dbReference>
<gene>
    <name evidence="5" type="ORF">GM51_20620</name>
</gene>
<dbReference type="SUPFAM" id="SSF54909">
    <property type="entry name" value="Dimeric alpha+beta barrel"/>
    <property type="match status" value="1"/>
</dbReference>
<dbReference type="InterPro" id="IPR019887">
    <property type="entry name" value="Tscrpt_reg_AsnC/Lrp_C"/>
</dbReference>
<evidence type="ECO:0000259" key="4">
    <source>
        <dbReference type="PROSITE" id="PS50956"/>
    </source>
</evidence>
<evidence type="ECO:0000256" key="1">
    <source>
        <dbReference type="ARBA" id="ARBA00023015"/>
    </source>
</evidence>
<dbReference type="Gene3D" id="3.30.70.920">
    <property type="match status" value="1"/>
</dbReference>
<dbReference type="SUPFAM" id="SSF46785">
    <property type="entry name" value="Winged helix' DNA-binding domain"/>
    <property type="match status" value="1"/>
</dbReference>
<dbReference type="PRINTS" id="PR00033">
    <property type="entry name" value="HTHASNC"/>
</dbReference>
<keyword evidence="1" id="KW-0805">Transcription regulation</keyword>
<reference evidence="5" key="1">
    <citation type="submission" date="2014-06" db="EMBL/GenBank/DDBJ databases">
        <title>Key roles for freshwater Actinobacteria revealed by deep metagenomic sequencing.</title>
        <authorList>
            <person name="Ghai R."/>
            <person name="Mizuno C.M."/>
            <person name="Picazo A."/>
            <person name="Camacho A."/>
            <person name="Rodriguez-Valera F."/>
        </authorList>
    </citation>
    <scope>NUCLEOTIDE SEQUENCE</scope>
</reference>
<sequence length="140" mass="15235">MDDLDRAILAQLRKDARTSISSIASDLKVARATVQHRITRLENDGTIVGYTVKVNPGSSPNVVRAIMSIATEGNTAKSVVTRLSSSPNVTAVHSTNGKWDLIADIQADSLEEFDKAINEIREMKEISSSETNLLLSTYAF</sequence>
<dbReference type="GO" id="GO:0043200">
    <property type="term" value="P:response to amino acid"/>
    <property type="evidence" value="ECO:0007669"/>
    <property type="project" value="TreeGrafter"/>
</dbReference>
<dbReference type="PANTHER" id="PTHR30154:SF34">
    <property type="entry name" value="TRANSCRIPTIONAL REGULATOR AZLB"/>
    <property type="match status" value="1"/>
</dbReference>
<dbReference type="PROSITE" id="PS50956">
    <property type="entry name" value="HTH_ASNC_2"/>
    <property type="match status" value="1"/>
</dbReference>
<evidence type="ECO:0000313" key="5">
    <source>
        <dbReference type="EMBL" id="KGA13132.1"/>
    </source>
</evidence>
<proteinExistence type="predicted"/>
<dbReference type="GO" id="GO:0043565">
    <property type="term" value="F:sequence-specific DNA binding"/>
    <property type="evidence" value="ECO:0007669"/>
    <property type="project" value="InterPro"/>
</dbReference>
<dbReference type="AlphaFoldDB" id="A0A094PPW1"/>
<dbReference type="Pfam" id="PF13412">
    <property type="entry name" value="HTH_24"/>
    <property type="match status" value="1"/>
</dbReference>
<dbReference type="InterPro" id="IPR036390">
    <property type="entry name" value="WH_DNA-bd_sf"/>
</dbReference>
<evidence type="ECO:0000256" key="2">
    <source>
        <dbReference type="ARBA" id="ARBA00023125"/>
    </source>
</evidence>
<evidence type="ECO:0000256" key="3">
    <source>
        <dbReference type="ARBA" id="ARBA00023163"/>
    </source>
</evidence>
<keyword evidence="3" id="KW-0804">Transcription</keyword>
<dbReference type="SMART" id="SM00344">
    <property type="entry name" value="HTH_ASNC"/>
    <property type="match status" value="1"/>
</dbReference>
<dbReference type="InterPro" id="IPR019888">
    <property type="entry name" value="Tscrpt_reg_AsnC-like"/>
</dbReference>
<dbReference type="Gene3D" id="1.10.10.10">
    <property type="entry name" value="Winged helix-like DNA-binding domain superfamily/Winged helix DNA-binding domain"/>
    <property type="match status" value="1"/>
</dbReference>
<organism evidence="5">
    <name type="scientific">freshwater metagenome</name>
    <dbReference type="NCBI Taxonomy" id="449393"/>
    <lineage>
        <taxon>unclassified sequences</taxon>
        <taxon>metagenomes</taxon>
        <taxon>ecological metagenomes</taxon>
    </lineage>
</organism>
<keyword evidence="2" id="KW-0238">DNA-binding</keyword>
<dbReference type="GO" id="GO:0005829">
    <property type="term" value="C:cytosol"/>
    <property type="evidence" value="ECO:0007669"/>
    <property type="project" value="TreeGrafter"/>
</dbReference>
<protein>
    <submittedName>
        <fullName evidence="5">AsnC family transcriptional regulator</fullName>
    </submittedName>
</protein>
<feature type="domain" description="HTH asnC-type" evidence="4">
    <location>
        <begin position="1"/>
        <end position="75"/>
    </location>
</feature>
<dbReference type="PANTHER" id="PTHR30154">
    <property type="entry name" value="LEUCINE-RESPONSIVE REGULATORY PROTEIN"/>
    <property type="match status" value="1"/>
</dbReference>
<comment type="caution">
    <text evidence="5">The sequence shown here is derived from an EMBL/GenBank/DDBJ whole genome shotgun (WGS) entry which is preliminary data.</text>
</comment>
<dbReference type="InterPro" id="IPR000485">
    <property type="entry name" value="AsnC-type_HTH_dom"/>
</dbReference>
<dbReference type="Pfam" id="PF01037">
    <property type="entry name" value="AsnC_trans_reg"/>
    <property type="match status" value="1"/>
</dbReference>
<dbReference type="EMBL" id="JNSL01000200">
    <property type="protein sequence ID" value="KGA13132.1"/>
    <property type="molecule type" value="Genomic_DNA"/>
</dbReference>